<evidence type="ECO:0000313" key="2">
    <source>
        <dbReference type="Proteomes" id="UP001317870"/>
    </source>
</evidence>
<accession>A0ABN6U300</accession>
<proteinExistence type="predicted"/>
<dbReference type="InterPro" id="IPR012467">
    <property type="entry name" value="DUF1684"/>
</dbReference>
<evidence type="ECO:0000313" key="1">
    <source>
        <dbReference type="EMBL" id="BDT99549.1"/>
    </source>
</evidence>
<dbReference type="RefSeq" id="WP_281879704.1">
    <property type="nucleotide sequence ID" value="NZ_AP026978.1"/>
</dbReference>
<dbReference type="PANTHER" id="PTHR41913">
    <property type="entry name" value="DUF1684 DOMAIN-CONTAINING PROTEIN"/>
    <property type="match status" value="1"/>
</dbReference>
<protein>
    <recommendedName>
        <fullName evidence="3">DUF1684 domain-containing protein</fullName>
    </recommendedName>
</protein>
<name>A0ABN6U300_9NOCA</name>
<keyword evidence="2" id="KW-1185">Reference proteome</keyword>
<organism evidence="1 2">
    <name type="scientific">Nocardia sputorum</name>
    <dbReference type="NCBI Taxonomy" id="2984338"/>
    <lineage>
        <taxon>Bacteria</taxon>
        <taxon>Bacillati</taxon>
        <taxon>Actinomycetota</taxon>
        <taxon>Actinomycetes</taxon>
        <taxon>Mycobacteriales</taxon>
        <taxon>Nocardiaceae</taxon>
        <taxon>Nocardia</taxon>
    </lineage>
</organism>
<dbReference type="EMBL" id="AP026978">
    <property type="protein sequence ID" value="BDT99549.1"/>
    <property type="molecule type" value="Genomic_DNA"/>
</dbReference>
<sequence length="275" mass="29646">MTVQAEATPTDAFVADWADWHHTQESRLADPHGFLAITNLHWLTSAPQRFPDAPGSWSTGAEGVTVVLDDGDELVIDGTPVHGRHGFGVIPERGGVNAVWGDAVIEVAKRGGYDIVRPRHPDNPLRTAFQGTPAYAPHPKWVVAGRYVPFPEPQPTTVGAAVEGLEHVYDAPGRIEFELDGRPLGLTAFPGKEPGSLTVLFTDETSGVTTYAANRVLHLSPPGADGSVELDFNRAANLPCAYTDLATCPLPPAENRLPVAIEAGEQLPYERRRTR</sequence>
<dbReference type="Proteomes" id="UP001317870">
    <property type="component" value="Chromosome"/>
</dbReference>
<dbReference type="PANTHER" id="PTHR41913:SF1">
    <property type="entry name" value="DUF1684 DOMAIN-CONTAINING PROTEIN"/>
    <property type="match status" value="1"/>
</dbReference>
<dbReference type="Pfam" id="PF07920">
    <property type="entry name" value="DUF1684"/>
    <property type="match status" value="1"/>
</dbReference>
<gene>
    <name evidence="1" type="ORF">IFM12276_25780</name>
</gene>
<evidence type="ECO:0008006" key="3">
    <source>
        <dbReference type="Google" id="ProtNLM"/>
    </source>
</evidence>
<reference evidence="1 2" key="1">
    <citation type="submission" date="2022-11" db="EMBL/GenBank/DDBJ databases">
        <title>Genome Sequencing of Nocardia sp. ON39_IFM12276 and assembly.</title>
        <authorList>
            <person name="Shimojima M."/>
            <person name="Toyokawa M."/>
            <person name="Uesaka K."/>
        </authorList>
    </citation>
    <scope>NUCLEOTIDE SEQUENCE [LARGE SCALE GENOMIC DNA]</scope>
    <source>
        <strain evidence="1 2">IFM 12276</strain>
    </source>
</reference>